<evidence type="ECO:0000256" key="1">
    <source>
        <dbReference type="SAM" id="MobiDB-lite"/>
    </source>
</evidence>
<evidence type="ECO:0000313" key="3">
    <source>
        <dbReference type="Proteomes" id="UP000001861"/>
    </source>
</evidence>
<keyword evidence="3" id="KW-1185">Reference proteome</keyword>
<name>A8PJ60_COPC7</name>
<protein>
    <submittedName>
        <fullName evidence="2">Uncharacterized protein</fullName>
    </submittedName>
</protein>
<proteinExistence type="predicted"/>
<feature type="region of interest" description="Disordered" evidence="1">
    <location>
        <begin position="90"/>
        <end position="120"/>
    </location>
</feature>
<dbReference type="RefSeq" id="XP_001841670.1">
    <property type="nucleotide sequence ID" value="XM_001841618.1"/>
</dbReference>
<dbReference type="InParanoid" id="A8PJ60"/>
<reference evidence="2 3" key="1">
    <citation type="journal article" date="2010" name="Proc. Natl. Acad. Sci. U.S.A.">
        <title>Insights into evolution of multicellular fungi from the assembled chromosomes of the mushroom Coprinopsis cinerea (Coprinus cinereus).</title>
        <authorList>
            <person name="Stajich J.E."/>
            <person name="Wilke S.K."/>
            <person name="Ahren D."/>
            <person name="Au C.H."/>
            <person name="Birren B.W."/>
            <person name="Borodovsky M."/>
            <person name="Burns C."/>
            <person name="Canback B."/>
            <person name="Casselton L.A."/>
            <person name="Cheng C.K."/>
            <person name="Deng J."/>
            <person name="Dietrich F.S."/>
            <person name="Fargo D.C."/>
            <person name="Farman M.L."/>
            <person name="Gathman A.C."/>
            <person name="Goldberg J."/>
            <person name="Guigo R."/>
            <person name="Hoegger P.J."/>
            <person name="Hooker J.B."/>
            <person name="Huggins A."/>
            <person name="James T.Y."/>
            <person name="Kamada T."/>
            <person name="Kilaru S."/>
            <person name="Kodira C."/>
            <person name="Kues U."/>
            <person name="Kupfer D."/>
            <person name="Kwan H.S."/>
            <person name="Lomsadze A."/>
            <person name="Li W."/>
            <person name="Lilly W.W."/>
            <person name="Ma L.J."/>
            <person name="Mackey A.J."/>
            <person name="Manning G."/>
            <person name="Martin F."/>
            <person name="Muraguchi H."/>
            <person name="Natvig D.O."/>
            <person name="Palmerini H."/>
            <person name="Ramesh M.A."/>
            <person name="Rehmeyer C.J."/>
            <person name="Roe B.A."/>
            <person name="Shenoy N."/>
            <person name="Stanke M."/>
            <person name="Ter-Hovhannisyan V."/>
            <person name="Tunlid A."/>
            <person name="Velagapudi R."/>
            <person name="Vision T.J."/>
            <person name="Zeng Q."/>
            <person name="Zolan M.E."/>
            <person name="Pukkila P.J."/>
        </authorList>
    </citation>
    <scope>NUCLEOTIDE SEQUENCE [LARGE SCALE GENOMIC DNA]</scope>
    <source>
        <strain evidence="3">Okayama-7 / 130 / ATCC MYA-4618 / FGSC 9003</strain>
    </source>
</reference>
<dbReference type="GeneID" id="6018376"/>
<comment type="caution">
    <text evidence="2">The sequence shown here is derived from an EMBL/GenBank/DDBJ whole genome shotgun (WGS) entry which is preliminary data.</text>
</comment>
<accession>A8PJ60</accession>
<dbReference type="HOGENOM" id="CLU_1825187_0_0_1"/>
<evidence type="ECO:0000313" key="2">
    <source>
        <dbReference type="EMBL" id="EAU80147.1"/>
    </source>
</evidence>
<organism evidence="2 3">
    <name type="scientific">Coprinopsis cinerea (strain Okayama-7 / 130 / ATCC MYA-4618 / FGSC 9003)</name>
    <name type="common">Inky cap fungus</name>
    <name type="synonym">Hormographiella aspergillata</name>
    <dbReference type="NCBI Taxonomy" id="240176"/>
    <lineage>
        <taxon>Eukaryota</taxon>
        <taxon>Fungi</taxon>
        <taxon>Dikarya</taxon>
        <taxon>Basidiomycota</taxon>
        <taxon>Agaricomycotina</taxon>
        <taxon>Agaricomycetes</taxon>
        <taxon>Agaricomycetidae</taxon>
        <taxon>Agaricales</taxon>
        <taxon>Agaricineae</taxon>
        <taxon>Psathyrellaceae</taxon>
        <taxon>Coprinopsis</taxon>
    </lineage>
</organism>
<gene>
    <name evidence="2" type="ORF">CC1G_13526</name>
</gene>
<sequence>MRCSWNTGHIRAHHILSDPAARLTPVQRASQSILTAFSSLLLPGSVQEISQRPLSECGVPGTPTAYRGLNQPPHLGIAVFQEHRVRRSLPPASECGAPGTPPTVVSATGLRGRQFPGTPRTETLTTDLRMLCSRNAAYRGL</sequence>
<dbReference type="VEuPathDB" id="FungiDB:CC1G_13526"/>
<dbReference type="KEGG" id="cci:CC1G_13526"/>
<dbReference type="AlphaFoldDB" id="A8PJ60"/>
<dbReference type="Proteomes" id="UP000001861">
    <property type="component" value="Unassembled WGS sequence"/>
</dbReference>
<dbReference type="EMBL" id="AACS02000067">
    <property type="protein sequence ID" value="EAU80147.1"/>
    <property type="molecule type" value="Genomic_DNA"/>
</dbReference>